<dbReference type="Pfam" id="PF04014">
    <property type="entry name" value="MazE_antitoxin"/>
    <property type="match status" value="1"/>
</dbReference>
<dbReference type="PROSITE" id="PS51740">
    <property type="entry name" value="SPOVT_ABRB"/>
    <property type="match status" value="1"/>
</dbReference>
<dbReference type="OrthoDB" id="9811597at2"/>
<dbReference type="AlphaFoldDB" id="A0A512LAW6"/>
<dbReference type="SUPFAM" id="SSF89447">
    <property type="entry name" value="AbrB/MazE/MraZ-like"/>
    <property type="match status" value="1"/>
</dbReference>
<evidence type="ECO:0000259" key="2">
    <source>
        <dbReference type="PROSITE" id="PS51740"/>
    </source>
</evidence>
<dbReference type="NCBIfam" id="TIGR01439">
    <property type="entry name" value="lp_hng_hel_AbrB"/>
    <property type="match status" value="1"/>
</dbReference>
<dbReference type="InterPro" id="IPR007159">
    <property type="entry name" value="SpoVT-AbrB_dom"/>
</dbReference>
<reference evidence="3 4" key="1">
    <citation type="submission" date="2019-07" db="EMBL/GenBank/DDBJ databases">
        <title>Whole genome shotgun sequence of Thiobacillus plumbophilus NBRC 107929.</title>
        <authorList>
            <person name="Hosoyama A."/>
            <person name="Uohara A."/>
            <person name="Ohji S."/>
            <person name="Ichikawa N."/>
        </authorList>
    </citation>
    <scope>NUCLEOTIDE SEQUENCE [LARGE SCALE GENOMIC DNA]</scope>
    <source>
        <strain evidence="3 4">NBRC 107929</strain>
    </source>
</reference>
<gene>
    <name evidence="3" type="ORF">TPL01_27660</name>
</gene>
<dbReference type="GO" id="GO:0003677">
    <property type="term" value="F:DNA binding"/>
    <property type="evidence" value="ECO:0007669"/>
    <property type="project" value="UniProtKB-UniRule"/>
</dbReference>
<feature type="domain" description="SpoVT-AbrB" evidence="2">
    <location>
        <begin position="1"/>
        <end position="46"/>
    </location>
</feature>
<dbReference type="Gene3D" id="2.10.260.10">
    <property type="match status" value="1"/>
</dbReference>
<keyword evidence="1" id="KW-0238">DNA-binding</keyword>
<keyword evidence="4" id="KW-1185">Reference proteome</keyword>
<dbReference type="RefSeq" id="WP_147074591.1">
    <property type="nucleotide sequence ID" value="NZ_AP021884.1"/>
</dbReference>
<proteinExistence type="predicted"/>
<dbReference type="Proteomes" id="UP000321337">
    <property type="component" value="Unassembled WGS sequence"/>
</dbReference>
<accession>A0A512LAW6</accession>
<evidence type="ECO:0000313" key="3">
    <source>
        <dbReference type="EMBL" id="GEP31628.1"/>
    </source>
</evidence>
<dbReference type="EMBL" id="BKAD01000032">
    <property type="protein sequence ID" value="GEP31628.1"/>
    <property type="molecule type" value="Genomic_DNA"/>
</dbReference>
<protein>
    <recommendedName>
        <fullName evidence="2">SpoVT-AbrB domain-containing protein</fullName>
    </recommendedName>
</protein>
<dbReference type="InterPro" id="IPR037914">
    <property type="entry name" value="SpoVT-AbrB_sf"/>
</dbReference>
<dbReference type="SMART" id="SM00966">
    <property type="entry name" value="SpoVT_AbrB"/>
    <property type="match status" value="1"/>
</dbReference>
<organism evidence="3 4">
    <name type="scientific">Sulfuriferula plumbiphila</name>
    <dbReference type="NCBI Taxonomy" id="171865"/>
    <lineage>
        <taxon>Bacteria</taxon>
        <taxon>Pseudomonadati</taxon>
        <taxon>Pseudomonadota</taxon>
        <taxon>Betaproteobacteria</taxon>
        <taxon>Nitrosomonadales</taxon>
        <taxon>Sulfuricellaceae</taxon>
        <taxon>Sulfuriferula</taxon>
    </lineage>
</organism>
<comment type="caution">
    <text evidence="3">The sequence shown here is derived from an EMBL/GenBank/DDBJ whole genome shotgun (WGS) entry which is preliminary data.</text>
</comment>
<evidence type="ECO:0000256" key="1">
    <source>
        <dbReference type="PROSITE-ProRule" id="PRU01076"/>
    </source>
</evidence>
<evidence type="ECO:0000313" key="4">
    <source>
        <dbReference type="Proteomes" id="UP000321337"/>
    </source>
</evidence>
<name>A0A512LAW6_9PROT</name>
<sequence length="89" mass="9847">METVKLSTKGQIVIPRDIRESHHLAAGTEFVIAVIGNEIRLKPIPVFPTTHVEEGMGILARKERRPLSDEETGFAIGEMLKEADKATKP</sequence>